<protein>
    <submittedName>
        <fullName evidence="2">Uncharacterized protein</fullName>
    </submittedName>
</protein>
<name>A0A4U8UPS6_STECR</name>
<evidence type="ECO:0000313" key="2">
    <source>
        <dbReference type="EMBL" id="TMS35016.1"/>
    </source>
</evidence>
<sequence>MDNDPPKQNGILFQLPALKKICLDNLPPEALPLLNQSSGTAAPQLPMNEDDPSRPLEHSDVRHDANWNLEFVRNGQDQNQNQG</sequence>
<evidence type="ECO:0000313" key="3">
    <source>
        <dbReference type="Proteomes" id="UP000298663"/>
    </source>
</evidence>
<dbReference type="Proteomes" id="UP000298663">
    <property type="component" value="Unassembled WGS sequence"/>
</dbReference>
<keyword evidence="3" id="KW-1185">Reference proteome</keyword>
<feature type="compositionally biased region" description="Basic and acidic residues" evidence="1">
    <location>
        <begin position="51"/>
        <end position="62"/>
    </location>
</feature>
<comment type="caution">
    <text evidence="2">The sequence shown here is derived from an EMBL/GenBank/DDBJ whole genome shotgun (WGS) entry which is preliminary data.</text>
</comment>
<dbReference type="EMBL" id="AZBU02000001">
    <property type="protein sequence ID" value="TMS35016.1"/>
    <property type="molecule type" value="Genomic_DNA"/>
</dbReference>
<gene>
    <name evidence="2" type="ORF">L596_002499</name>
</gene>
<organism evidence="2 3">
    <name type="scientific">Steinernema carpocapsae</name>
    <name type="common">Entomopathogenic nematode</name>
    <dbReference type="NCBI Taxonomy" id="34508"/>
    <lineage>
        <taxon>Eukaryota</taxon>
        <taxon>Metazoa</taxon>
        <taxon>Ecdysozoa</taxon>
        <taxon>Nematoda</taxon>
        <taxon>Chromadorea</taxon>
        <taxon>Rhabditida</taxon>
        <taxon>Tylenchina</taxon>
        <taxon>Panagrolaimomorpha</taxon>
        <taxon>Strongyloidoidea</taxon>
        <taxon>Steinernematidae</taxon>
        <taxon>Steinernema</taxon>
    </lineage>
</organism>
<reference evidence="2 3" key="2">
    <citation type="journal article" date="2019" name="G3 (Bethesda)">
        <title>Hybrid Assembly of the Genome of the Entomopathogenic Nematode Steinernema carpocapsae Identifies the X-Chromosome.</title>
        <authorList>
            <person name="Serra L."/>
            <person name="Macchietto M."/>
            <person name="Macias-Munoz A."/>
            <person name="McGill C.J."/>
            <person name="Rodriguez I.M."/>
            <person name="Rodriguez B."/>
            <person name="Murad R."/>
            <person name="Mortazavi A."/>
        </authorList>
    </citation>
    <scope>NUCLEOTIDE SEQUENCE [LARGE SCALE GENOMIC DNA]</scope>
    <source>
        <strain evidence="2 3">ALL</strain>
    </source>
</reference>
<feature type="region of interest" description="Disordered" evidence="1">
    <location>
        <begin position="29"/>
        <end position="62"/>
    </location>
</feature>
<evidence type="ECO:0000256" key="1">
    <source>
        <dbReference type="SAM" id="MobiDB-lite"/>
    </source>
</evidence>
<dbReference type="AlphaFoldDB" id="A0A4U8UPS6"/>
<reference evidence="2 3" key="1">
    <citation type="journal article" date="2015" name="Genome Biol.">
        <title>Comparative genomics of Steinernema reveals deeply conserved gene regulatory networks.</title>
        <authorList>
            <person name="Dillman A.R."/>
            <person name="Macchietto M."/>
            <person name="Porter C.F."/>
            <person name="Rogers A."/>
            <person name="Williams B."/>
            <person name="Antoshechkin I."/>
            <person name="Lee M.M."/>
            <person name="Goodwin Z."/>
            <person name="Lu X."/>
            <person name="Lewis E.E."/>
            <person name="Goodrich-Blair H."/>
            <person name="Stock S.P."/>
            <person name="Adams B.J."/>
            <person name="Sternberg P.W."/>
            <person name="Mortazavi A."/>
        </authorList>
    </citation>
    <scope>NUCLEOTIDE SEQUENCE [LARGE SCALE GENOMIC DNA]</scope>
    <source>
        <strain evidence="2 3">ALL</strain>
    </source>
</reference>
<accession>A0A4U8UPS6</accession>
<proteinExistence type="predicted"/>